<dbReference type="GO" id="GO:0009279">
    <property type="term" value="C:cell outer membrane"/>
    <property type="evidence" value="ECO:0007669"/>
    <property type="project" value="UniProtKB-SubCell"/>
</dbReference>
<dbReference type="EMBL" id="CP022387">
    <property type="protein sequence ID" value="ATA89431.1"/>
    <property type="molecule type" value="Genomic_DNA"/>
</dbReference>
<dbReference type="Pfam" id="PF13715">
    <property type="entry name" value="CarbopepD_reg_2"/>
    <property type="match status" value="1"/>
</dbReference>
<keyword evidence="3" id="KW-0732">Signal</keyword>
<organism evidence="6 7">
    <name type="scientific">Capnocytophaga stomatis</name>
    <dbReference type="NCBI Taxonomy" id="1848904"/>
    <lineage>
        <taxon>Bacteria</taxon>
        <taxon>Pseudomonadati</taxon>
        <taxon>Bacteroidota</taxon>
        <taxon>Flavobacteriia</taxon>
        <taxon>Flavobacteriales</taxon>
        <taxon>Flavobacteriaceae</taxon>
        <taxon>Capnocytophaga</taxon>
    </lineage>
</organism>
<dbReference type="NCBIfam" id="TIGR04057">
    <property type="entry name" value="SusC_RagA_signa"/>
    <property type="match status" value="1"/>
</dbReference>
<comment type="subcellular location">
    <subcellularLocation>
        <location evidence="1">Cell outer membrane</location>
        <topology evidence="1">Multi-pass membrane protein</topology>
    </subcellularLocation>
</comment>
<feature type="domain" description="TonB-dependent receptor plug" evidence="5">
    <location>
        <begin position="117"/>
        <end position="226"/>
    </location>
</feature>
<dbReference type="NCBIfam" id="TIGR04056">
    <property type="entry name" value="OMP_RagA_SusC"/>
    <property type="match status" value="1"/>
</dbReference>
<dbReference type="Pfam" id="PF00593">
    <property type="entry name" value="TonB_dep_Rec_b-barrel"/>
    <property type="match status" value="1"/>
</dbReference>
<dbReference type="AlphaFoldDB" id="A0A250FWP8"/>
<sequence>MKAKKALLFMLLLLGCFHFSVAQTLLVRGTVTDESKIPLSGVGVVVKNTTRGVSTDFDGKFEIQAKAGDVLEFTSLGFITQERTVKGIQNQTINIVLKEDTQQLKEVVVVGFGSQKKENLTGSVASVDAKVLEARPVNSAVQALQGAVSGMNFNVGRGGGELDNNLAFNIRGAGTIGSGSTAKPLILIDGMEGDLNALNPQDIESISILKDAASSSIYGSRAPFGVVLVTTKSGREGRVVINYSNNFRFSNPTNIPRMLDSESFAYYWNDADLNSGSEPTFTPDIIEKIKLYKEGKLTEATDWNDENGDWNKGAKSWANVDWFKEAYREWAPATEHNFSVRGGTEKTNYYVSAGLLNQEGLFRYNTDTFDRYTFNAKLSSQILPYLRLNYNGRFTRTGYERSSFLIGYDGLFFHNIGRKWPTLPKYDPNGHYIYNNDLANFENGRAKDRNDIMVQQLAFVFTPIKDWVTNVELNYSLDNEHSHIPWLPIYRYDKEGRPIPAALIEGYFNNPGASRIYESTKTTDFYNVNVYTSYQKEINGHFLKGMVGFQSELQKTRFLSASREGVYSTDVLAIDATGSENDNVGGNYQHWATAGLFGRINYDYKGKYLFEGNIRYDGTSRFLKDQRWNTFVSASAGWNIAKENFWASLGEFGRKVSEFKLKASYGELGNQNTDNWYPFYSKMKLRPSAGSWFLNGQKPNVAYAPDLISTSLTWEKVASWNAGIDVSAFQNRLNLSFELFKRTTYNMVGPAPQLPPTLGIKPPQINNTDMESKGFDAQISWRDRIGEDFSYGIVFNLTDSRQKITKYPNEIGSLSAPYYAGKYIGEIWGYTTRGIAKTDEEMANWVKDHNQNRLGSDWRAGDIMYENLDDKDEISNGANTLTDHGDLRIIGNSTPRYNYGLMLDFKYKNIDFSLFLQGTAKRDYYINTPHFRGANGPNSYYKAQAHAFPEHLDYFRPEGTNHPLGANVDSYYPRPSFTRGSKNFHTQTRWLQDASYLRVKNIQMGYTFSPDIMNTIGVDKLRIFVSVENAFTFTKLAKMFDPEALEARLGGTGKVYPLSRVISTGLSITF</sequence>
<accession>A0A250FWP8</accession>
<evidence type="ECO:0000313" key="7">
    <source>
        <dbReference type="Proteomes" id="UP000217348"/>
    </source>
</evidence>
<gene>
    <name evidence="6" type="ORF">CGC58_06645</name>
</gene>
<dbReference type="Gene3D" id="2.60.40.1120">
    <property type="entry name" value="Carboxypeptidase-like, regulatory domain"/>
    <property type="match status" value="1"/>
</dbReference>
<dbReference type="Proteomes" id="UP000217348">
    <property type="component" value="Chromosome"/>
</dbReference>
<protein>
    <submittedName>
        <fullName evidence="6">SusC/RagA family protein</fullName>
    </submittedName>
</protein>
<dbReference type="InterPro" id="IPR023997">
    <property type="entry name" value="TonB-dep_OMP_SusC/RagA_CS"/>
</dbReference>
<dbReference type="PROSITE" id="PS52016">
    <property type="entry name" value="TONB_DEPENDENT_REC_3"/>
    <property type="match status" value="1"/>
</dbReference>
<dbReference type="InterPro" id="IPR037066">
    <property type="entry name" value="Plug_dom_sf"/>
</dbReference>
<evidence type="ECO:0000256" key="3">
    <source>
        <dbReference type="SAM" id="SignalP"/>
    </source>
</evidence>
<keyword evidence="1" id="KW-1134">Transmembrane beta strand</keyword>
<evidence type="ECO:0000256" key="2">
    <source>
        <dbReference type="RuleBase" id="RU003357"/>
    </source>
</evidence>
<dbReference type="SUPFAM" id="SSF56935">
    <property type="entry name" value="Porins"/>
    <property type="match status" value="1"/>
</dbReference>
<keyword evidence="2" id="KW-0798">TonB box</keyword>
<feature type="signal peptide" evidence="3">
    <location>
        <begin position="1"/>
        <end position="22"/>
    </location>
</feature>
<proteinExistence type="inferred from homology"/>
<dbReference type="SUPFAM" id="SSF49464">
    <property type="entry name" value="Carboxypeptidase regulatory domain-like"/>
    <property type="match status" value="1"/>
</dbReference>
<keyword evidence="1" id="KW-0998">Cell outer membrane</keyword>
<dbReference type="InterPro" id="IPR000531">
    <property type="entry name" value="Beta-barrel_TonB"/>
</dbReference>
<evidence type="ECO:0000256" key="1">
    <source>
        <dbReference type="PROSITE-ProRule" id="PRU01360"/>
    </source>
</evidence>
<evidence type="ECO:0000259" key="4">
    <source>
        <dbReference type="Pfam" id="PF00593"/>
    </source>
</evidence>
<dbReference type="InterPro" id="IPR012910">
    <property type="entry name" value="Plug_dom"/>
</dbReference>
<dbReference type="InterPro" id="IPR023996">
    <property type="entry name" value="TonB-dep_OMP_SusC/RagA"/>
</dbReference>
<comment type="similarity">
    <text evidence="1 2">Belongs to the TonB-dependent receptor family.</text>
</comment>
<keyword evidence="1" id="KW-0812">Transmembrane</keyword>
<keyword evidence="1" id="KW-0813">Transport</keyword>
<dbReference type="PROSITE" id="PS51257">
    <property type="entry name" value="PROKAR_LIPOPROTEIN"/>
    <property type="match status" value="1"/>
</dbReference>
<name>A0A250FWP8_9FLAO</name>
<evidence type="ECO:0000313" key="6">
    <source>
        <dbReference type="EMBL" id="ATA89431.1"/>
    </source>
</evidence>
<dbReference type="OrthoDB" id="9768177at2"/>
<dbReference type="Gene3D" id="2.170.130.10">
    <property type="entry name" value="TonB-dependent receptor, plug domain"/>
    <property type="match status" value="1"/>
</dbReference>
<keyword evidence="1 2" id="KW-0472">Membrane</keyword>
<reference evidence="7" key="1">
    <citation type="submission" date="2017-06" db="EMBL/GenBank/DDBJ databases">
        <title>Capnocytophaga spp. assemblies.</title>
        <authorList>
            <person name="Gulvik C.A."/>
        </authorList>
    </citation>
    <scope>NUCLEOTIDE SEQUENCE [LARGE SCALE GENOMIC DNA]</scope>
    <source>
        <strain evidence="7">H2177</strain>
    </source>
</reference>
<feature type="chain" id="PRO_5012286996" evidence="3">
    <location>
        <begin position="23"/>
        <end position="1070"/>
    </location>
</feature>
<evidence type="ECO:0000259" key="5">
    <source>
        <dbReference type="Pfam" id="PF07715"/>
    </source>
</evidence>
<dbReference type="Pfam" id="PF07715">
    <property type="entry name" value="Plug"/>
    <property type="match status" value="1"/>
</dbReference>
<dbReference type="InterPro" id="IPR039426">
    <property type="entry name" value="TonB-dep_rcpt-like"/>
</dbReference>
<feature type="domain" description="TonB-dependent receptor-like beta-barrel" evidence="4">
    <location>
        <begin position="420"/>
        <end position="913"/>
    </location>
</feature>
<dbReference type="RefSeq" id="WP_095896011.1">
    <property type="nucleotide sequence ID" value="NZ_CP022387.1"/>
</dbReference>
<dbReference type="KEGG" id="csto:CGC58_06645"/>
<dbReference type="InterPro" id="IPR008969">
    <property type="entry name" value="CarboxyPept-like_regulatory"/>
</dbReference>